<dbReference type="InterPro" id="IPR002560">
    <property type="entry name" value="Transposase_DDE"/>
</dbReference>
<proteinExistence type="predicted"/>
<evidence type="ECO:0000313" key="2">
    <source>
        <dbReference type="EMBL" id="PWI26575.1"/>
    </source>
</evidence>
<reference evidence="2 3" key="1">
    <citation type="submission" date="2018-05" db="EMBL/GenBank/DDBJ databases">
        <title>Kurthia sibirica genome sequence.</title>
        <authorList>
            <person name="Maclea K.S."/>
            <person name="Goen A.E."/>
        </authorList>
    </citation>
    <scope>NUCLEOTIDE SEQUENCE [LARGE SCALE GENOMIC DNA]</scope>
    <source>
        <strain evidence="2 3">ATCC 49154</strain>
    </source>
</reference>
<evidence type="ECO:0000259" key="1">
    <source>
        <dbReference type="Pfam" id="PF01610"/>
    </source>
</evidence>
<dbReference type="AlphaFoldDB" id="A0A2U3AQ40"/>
<dbReference type="EMBL" id="QFVR01000002">
    <property type="protein sequence ID" value="PWI26575.1"/>
    <property type="molecule type" value="Genomic_DNA"/>
</dbReference>
<accession>A0A2U3AQ40</accession>
<dbReference type="RefSeq" id="WP_109304746.1">
    <property type="nucleotide sequence ID" value="NZ_BJUF01000002.1"/>
</dbReference>
<feature type="domain" description="Transposase IS204/IS1001/IS1096/IS1165 DDE" evidence="1">
    <location>
        <begin position="14"/>
        <end position="46"/>
    </location>
</feature>
<dbReference type="Proteomes" id="UP000245938">
    <property type="component" value="Unassembled WGS sequence"/>
</dbReference>
<name>A0A2U3AQ40_9BACL</name>
<gene>
    <name evidence="2" type="ORF">DEX24_02080</name>
</gene>
<dbReference type="Pfam" id="PF01610">
    <property type="entry name" value="DDE_Tnp_ISL3"/>
    <property type="match status" value="1"/>
</dbReference>
<comment type="caution">
    <text evidence="2">The sequence shown here is derived from an EMBL/GenBank/DDBJ whole genome shotgun (WGS) entry which is preliminary data.</text>
</comment>
<sequence>MPAIHTFKNGQVEILNGLLEGIHHKIKVLKRNAFECRRLDHFQAKILLNRKDPEIGLHLE</sequence>
<organism evidence="2 3">
    <name type="scientific">Kurthia sibirica</name>
    <dbReference type="NCBI Taxonomy" id="202750"/>
    <lineage>
        <taxon>Bacteria</taxon>
        <taxon>Bacillati</taxon>
        <taxon>Bacillota</taxon>
        <taxon>Bacilli</taxon>
        <taxon>Bacillales</taxon>
        <taxon>Caryophanaceae</taxon>
        <taxon>Kurthia</taxon>
    </lineage>
</organism>
<keyword evidence="3" id="KW-1185">Reference proteome</keyword>
<protein>
    <recommendedName>
        <fullName evidence="1">Transposase IS204/IS1001/IS1096/IS1165 DDE domain-containing protein</fullName>
    </recommendedName>
</protein>
<evidence type="ECO:0000313" key="3">
    <source>
        <dbReference type="Proteomes" id="UP000245938"/>
    </source>
</evidence>